<reference evidence="2" key="1">
    <citation type="submission" date="2023-03" db="EMBL/GenBank/DDBJ databases">
        <title>Massive genome expansion in bonnet fungi (Mycena s.s.) driven by repeated elements and novel gene families across ecological guilds.</title>
        <authorList>
            <consortium name="Lawrence Berkeley National Laboratory"/>
            <person name="Harder C.B."/>
            <person name="Miyauchi S."/>
            <person name="Viragh M."/>
            <person name="Kuo A."/>
            <person name="Thoen E."/>
            <person name="Andreopoulos B."/>
            <person name="Lu D."/>
            <person name="Skrede I."/>
            <person name="Drula E."/>
            <person name="Henrissat B."/>
            <person name="Morin E."/>
            <person name="Kohler A."/>
            <person name="Barry K."/>
            <person name="LaButti K."/>
            <person name="Morin E."/>
            <person name="Salamov A."/>
            <person name="Lipzen A."/>
            <person name="Mereny Z."/>
            <person name="Hegedus B."/>
            <person name="Baldrian P."/>
            <person name="Stursova M."/>
            <person name="Weitz H."/>
            <person name="Taylor A."/>
            <person name="Grigoriev I.V."/>
            <person name="Nagy L.G."/>
            <person name="Martin F."/>
            <person name="Kauserud H."/>
        </authorList>
    </citation>
    <scope>NUCLEOTIDE SEQUENCE</scope>
    <source>
        <strain evidence="2">CBHHK182m</strain>
    </source>
</reference>
<dbReference type="EMBL" id="JARKIB010000214">
    <property type="protein sequence ID" value="KAJ7723042.1"/>
    <property type="molecule type" value="Genomic_DNA"/>
</dbReference>
<sequence length="487" mass="53980">MSVSPGPESETSYKTKVITTVTHHIVVPVQGGLIGAKVKPKPKEKKETKTKEFQYLFEASADNYLDFLKTILAKHGEERYNITAKMVYDMKIQLSGTKKGEALDVDNVEEYKELVADHIIANRIPKLTVFVDMGEIEKKWRHNVNGDNPGLYVNGLSELDRSLARFRGILEKKWQNDHDAGYTYINPDTGESHPLTPQMMKEWTRAMVLADAGTPPSHLGLFNPANRKRALHPSRIAAGVNQPGGSGVSDIAHLAGILTTLVGARSTVQQQPPPQTPPKRIQNEILSTPAVPTPSKLPRFLAYASKTLGIESAETFESPLRRQALGPDILHLVGDEDLMALGMRKGDVIRLKAGAQAWWKGPEARKRNHSEIEDHSAGGSGSVRLPEAETPPSKKVAFERRYVDGGAERFYGPRIVTGGGERNIYYRCPVRLEFVPVPLGYRSTQEGEEPNDDDIELDIHNLPEMEEAGEKEQDEAALLLSFHDSAY</sequence>
<gene>
    <name evidence="2" type="ORF">B0H16DRAFT_1334341</name>
</gene>
<evidence type="ECO:0000313" key="3">
    <source>
        <dbReference type="Proteomes" id="UP001215598"/>
    </source>
</evidence>
<proteinExistence type="predicted"/>
<feature type="compositionally biased region" description="Basic and acidic residues" evidence="1">
    <location>
        <begin position="362"/>
        <end position="376"/>
    </location>
</feature>
<evidence type="ECO:0000256" key="1">
    <source>
        <dbReference type="SAM" id="MobiDB-lite"/>
    </source>
</evidence>
<feature type="region of interest" description="Disordered" evidence="1">
    <location>
        <begin position="362"/>
        <end position="391"/>
    </location>
</feature>
<protein>
    <submittedName>
        <fullName evidence="2">Uncharacterized protein</fullName>
    </submittedName>
</protein>
<organism evidence="2 3">
    <name type="scientific">Mycena metata</name>
    <dbReference type="NCBI Taxonomy" id="1033252"/>
    <lineage>
        <taxon>Eukaryota</taxon>
        <taxon>Fungi</taxon>
        <taxon>Dikarya</taxon>
        <taxon>Basidiomycota</taxon>
        <taxon>Agaricomycotina</taxon>
        <taxon>Agaricomycetes</taxon>
        <taxon>Agaricomycetidae</taxon>
        <taxon>Agaricales</taxon>
        <taxon>Marasmiineae</taxon>
        <taxon>Mycenaceae</taxon>
        <taxon>Mycena</taxon>
    </lineage>
</organism>
<dbReference type="AlphaFoldDB" id="A0AAD7MLH2"/>
<evidence type="ECO:0000313" key="2">
    <source>
        <dbReference type="EMBL" id="KAJ7723042.1"/>
    </source>
</evidence>
<accession>A0AAD7MLH2</accession>
<name>A0AAD7MLH2_9AGAR</name>
<comment type="caution">
    <text evidence="2">The sequence shown here is derived from an EMBL/GenBank/DDBJ whole genome shotgun (WGS) entry which is preliminary data.</text>
</comment>
<keyword evidence="3" id="KW-1185">Reference proteome</keyword>
<dbReference type="Proteomes" id="UP001215598">
    <property type="component" value="Unassembled WGS sequence"/>
</dbReference>